<feature type="transmembrane region" description="Helical" evidence="1">
    <location>
        <begin position="263"/>
        <end position="283"/>
    </location>
</feature>
<keyword evidence="1" id="KW-1133">Transmembrane helix</keyword>
<dbReference type="RefSeq" id="WP_025024932.1">
    <property type="nucleotide sequence ID" value="NZ_AZDZ01000019.1"/>
</dbReference>
<feature type="transmembrane region" description="Helical" evidence="1">
    <location>
        <begin position="199"/>
        <end position="219"/>
    </location>
</feature>
<feature type="transmembrane region" description="Helical" evidence="1">
    <location>
        <begin position="42"/>
        <end position="65"/>
    </location>
</feature>
<dbReference type="GO" id="GO:0016747">
    <property type="term" value="F:acyltransferase activity, transferring groups other than amino-acyl groups"/>
    <property type="evidence" value="ECO:0007669"/>
    <property type="project" value="InterPro"/>
</dbReference>
<dbReference type="Pfam" id="PF01757">
    <property type="entry name" value="Acyl_transf_3"/>
    <property type="match status" value="1"/>
</dbReference>
<proteinExistence type="predicted"/>
<sequence>MKQRQSNFELLRIISMFLIVLHHYGIHGTFYEGTFSWQKVGINLVTTFGKVGVNIFVLISAYFLVTKTFKLERVYRLLLETIFYSYAVLAIFWFFDRSNPTLTHTNIIHLWFPIPLEYWFVNAFLFMLCMSPFLNILIHNISKQMYIYLLLFLTLIWVIIPTFSTLKLAGYSDFAWFIYLYLLAGFFRSYDLHLSVSTLRWLFYGTVAITLLLVTDFNLLGRSNQFFMDHVIFFLFQNKLPIVLMSCSLFLLGKNWNLGSSRFINIVASGTLGVYLIHDNVVIRSLLWTAVNNAQYKTLVSSVGMGIVVSIIIYIVCTVIDLIRQLFLAKFMNWLAVKLANGTRRLFGAD</sequence>
<feature type="transmembrane region" description="Helical" evidence="1">
    <location>
        <begin position="118"/>
        <end position="138"/>
    </location>
</feature>
<evidence type="ECO:0000256" key="1">
    <source>
        <dbReference type="SAM" id="Phobius"/>
    </source>
</evidence>
<feature type="transmembrane region" description="Helical" evidence="1">
    <location>
        <begin position="169"/>
        <end position="187"/>
    </location>
</feature>
<feature type="domain" description="Acyltransferase 3" evidence="2">
    <location>
        <begin position="7"/>
        <end position="318"/>
    </location>
</feature>
<feature type="transmembrane region" description="Helical" evidence="1">
    <location>
        <begin position="12"/>
        <end position="30"/>
    </location>
</feature>
<dbReference type="EMBL" id="AZDZ01000019">
    <property type="protein sequence ID" value="KRK79034.1"/>
    <property type="molecule type" value="Genomic_DNA"/>
</dbReference>
<dbReference type="STRING" id="1423775.FD03_GL001397"/>
<keyword evidence="1" id="KW-0812">Transmembrane</keyword>
<organism evidence="3 4">
    <name type="scientific">Companilactobacillus nodensis DSM 19682 = JCM 14932 = NBRC 107160</name>
    <dbReference type="NCBI Taxonomy" id="1423775"/>
    <lineage>
        <taxon>Bacteria</taxon>
        <taxon>Bacillati</taxon>
        <taxon>Bacillota</taxon>
        <taxon>Bacilli</taxon>
        <taxon>Lactobacillales</taxon>
        <taxon>Lactobacillaceae</taxon>
        <taxon>Companilactobacillus</taxon>
    </lineage>
</organism>
<feature type="transmembrane region" description="Helical" evidence="1">
    <location>
        <begin position="145"/>
        <end position="163"/>
    </location>
</feature>
<evidence type="ECO:0000313" key="4">
    <source>
        <dbReference type="Proteomes" id="UP000051248"/>
    </source>
</evidence>
<gene>
    <name evidence="3" type="ORF">FD03_GL001397</name>
</gene>
<feature type="transmembrane region" description="Helical" evidence="1">
    <location>
        <begin position="77"/>
        <end position="95"/>
    </location>
</feature>
<dbReference type="Proteomes" id="UP000051248">
    <property type="component" value="Unassembled WGS sequence"/>
</dbReference>
<dbReference type="InterPro" id="IPR002656">
    <property type="entry name" value="Acyl_transf_3_dom"/>
</dbReference>
<evidence type="ECO:0000313" key="3">
    <source>
        <dbReference type="EMBL" id="KRK79034.1"/>
    </source>
</evidence>
<reference evidence="3 4" key="1">
    <citation type="journal article" date="2015" name="Genome Announc.">
        <title>Expanding the biotechnology potential of lactobacilli through comparative genomics of 213 strains and associated genera.</title>
        <authorList>
            <person name="Sun Z."/>
            <person name="Harris H.M."/>
            <person name="McCann A."/>
            <person name="Guo C."/>
            <person name="Argimon S."/>
            <person name="Zhang W."/>
            <person name="Yang X."/>
            <person name="Jeffery I.B."/>
            <person name="Cooney J.C."/>
            <person name="Kagawa T.F."/>
            <person name="Liu W."/>
            <person name="Song Y."/>
            <person name="Salvetti E."/>
            <person name="Wrobel A."/>
            <person name="Rasinkangas P."/>
            <person name="Parkhill J."/>
            <person name="Rea M.C."/>
            <person name="O'Sullivan O."/>
            <person name="Ritari J."/>
            <person name="Douillard F.P."/>
            <person name="Paul Ross R."/>
            <person name="Yang R."/>
            <person name="Briner A.E."/>
            <person name="Felis G.E."/>
            <person name="de Vos W.M."/>
            <person name="Barrangou R."/>
            <person name="Klaenhammer T.R."/>
            <person name="Caufield P.W."/>
            <person name="Cui Y."/>
            <person name="Zhang H."/>
            <person name="O'Toole P.W."/>
        </authorList>
    </citation>
    <scope>NUCLEOTIDE SEQUENCE [LARGE SCALE GENOMIC DNA]</scope>
    <source>
        <strain evidence="3 4">DSM 19682</strain>
    </source>
</reference>
<feature type="transmembrane region" description="Helical" evidence="1">
    <location>
        <begin position="303"/>
        <end position="323"/>
    </location>
</feature>
<accession>A0A0R1KGJ2</accession>
<dbReference type="eggNOG" id="COG3274">
    <property type="taxonomic scope" value="Bacteria"/>
</dbReference>
<comment type="caution">
    <text evidence="3">The sequence shown here is derived from an EMBL/GenBank/DDBJ whole genome shotgun (WGS) entry which is preliminary data.</text>
</comment>
<dbReference type="OrthoDB" id="9816377at2"/>
<feature type="transmembrane region" description="Helical" evidence="1">
    <location>
        <begin position="231"/>
        <end position="251"/>
    </location>
</feature>
<dbReference type="PATRIC" id="fig|1423775.4.peg.1426"/>
<dbReference type="AlphaFoldDB" id="A0A0R1KGJ2"/>
<evidence type="ECO:0000259" key="2">
    <source>
        <dbReference type="Pfam" id="PF01757"/>
    </source>
</evidence>
<keyword evidence="1" id="KW-0472">Membrane</keyword>
<protein>
    <submittedName>
        <fullName evidence="3">Membrane protein</fullName>
    </submittedName>
</protein>
<keyword evidence="4" id="KW-1185">Reference proteome</keyword>
<name>A0A0R1KGJ2_9LACO</name>